<evidence type="ECO:0000313" key="7">
    <source>
        <dbReference type="EMBL" id="MBB4889686.1"/>
    </source>
</evidence>
<accession>A0A7W7PG72</accession>
<dbReference type="RefSeq" id="WP_184738320.1">
    <property type="nucleotide sequence ID" value="NZ_JACHJG010000014.1"/>
</dbReference>
<keyword evidence="4" id="KW-0274">FAD</keyword>
<dbReference type="PANTHER" id="PTHR42913:SF3">
    <property type="entry name" value="64 KDA MITOCHONDRIAL NADH DEHYDROGENASE (EUROFUNG)"/>
    <property type="match status" value="1"/>
</dbReference>
<dbReference type="PRINTS" id="PR00411">
    <property type="entry name" value="PNDRDTASEI"/>
</dbReference>
<keyword evidence="8" id="KW-1185">Reference proteome</keyword>
<dbReference type="InterPro" id="IPR023753">
    <property type="entry name" value="FAD/NAD-binding_dom"/>
</dbReference>
<dbReference type="Gene3D" id="3.50.50.100">
    <property type="match status" value="1"/>
</dbReference>
<dbReference type="PANTHER" id="PTHR42913">
    <property type="entry name" value="APOPTOSIS-INDUCING FACTOR 1"/>
    <property type="match status" value="1"/>
</dbReference>
<organism evidence="7 8">
    <name type="scientific">Streptomyces netropsis</name>
    <name type="common">Streptoverticillium netropsis</name>
    <dbReference type="NCBI Taxonomy" id="55404"/>
    <lineage>
        <taxon>Bacteria</taxon>
        <taxon>Bacillati</taxon>
        <taxon>Actinomycetota</taxon>
        <taxon>Actinomycetes</taxon>
        <taxon>Kitasatosporales</taxon>
        <taxon>Streptomycetaceae</taxon>
        <taxon>Streptomyces</taxon>
    </lineage>
</organism>
<comment type="similarity">
    <text evidence="2">Belongs to the NADH dehydrogenase family.</text>
</comment>
<keyword evidence="5" id="KW-0560">Oxidoreductase</keyword>
<keyword evidence="3" id="KW-0285">Flavoprotein</keyword>
<dbReference type="GO" id="GO:0003955">
    <property type="term" value="F:NAD(P)H dehydrogenase (quinone) activity"/>
    <property type="evidence" value="ECO:0007669"/>
    <property type="project" value="TreeGrafter"/>
</dbReference>
<dbReference type="Proteomes" id="UP000556436">
    <property type="component" value="Unassembled WGS sequence"/>
</dbReference>
<dbReference type="GO" id="GO:0019646">
    <property type="term" value="P:aerobic electron transport chain"/>
    <property type="evidence" value="ECO:0007669"/>
    <property type="project" value="TreeGrafter"/>
</dbReference>
<evidence type="ECO:0000256" key="4">
    <source>
        <dbReference type="ARBA" id="ARBA00022827"/>
    </source>
</evidence>
<evidence type="ECO:0000256" key="3">
    <source>
        <dbReference type="ARBA" id="ARBA00022630"/>
    </source>
</evidence>
<comment type="cofactor">
    <cofactor evidence="1">
        <name>FAD</name>
        <dbReference type="ChEBI" id="CHEBI:57692"/>
    </cofactor>
</comment>
<evidence type="ECO:0000256" key="1">
    <source>
        <dbReference type="ARBA" id="ARBA00001974"/>
    </source>
</evidence>
<feature type="domain" description="FAD/NAD(P)-binding" evidence="6">
    <location>
        <begin position="4"/>
        <end position="281"/>
    </location>
</feature>
<dbReference type="SUPFAM" id="SSF51905">
    <property type="entry name" value="FAD/NAD(P)-binding domain"/>
    <property type="match status" value="1"/>
</dbReference>
<sequence length="378" mass="39305">MKHHIVVLGAGYAGLGAAQRMARQLRRTGARITLVNEADRFVERVRLHQLAAGRPLRELPLRPLLAGTGIELVVARVTAVDTKNRAVRLDGAPYGVGYDTLVYALGSATDTATVPGATAYASSVAAFDEAVRLRGRMRDARGTLAVVGAGLTGIEVATELAESHPGLSVHLVTGGAFGAGFSDRGGRYLRDALDRRGITLREHTRVSEVAAHGLALADGTEIPADTVVWAAGVRVPGLARDAGIAVDARGVIRVDAALRSVSHPEVFAAGDAAGAHGPDGSASRMSCQTGIPMGRHVADTVTAILTGRAPAPLRLRYAGQNISLGRRDGLIQFTRPDDSPVAAVLTGRASARVKEAVIRGAFWATRRPGPYLPGAGGS</sequence>
<name>A0A7W7PG72_STRNE</name>
<comment type="caution">
    <text evidence="7">The sequence shown here is derived from an EMBL/GenBank/DDBJ whole genome shotgun (WGS) entry which is preliminary data.</text>
</comment>
<dbReference type="EMBL" id="JACHJG010000014">
    <property type="protein sequence ID" value="MBB4889686.1"/>
    <property type="molecule type" value="Genomic_DNA"/>
</dbReference>
<evidence type="ECO:0000259" key="6">
    <source>
        <dbReference type="Pfam" id="PF07992"/>
    </source>
</evidence>
<dbReference type="PRINTS" id="PR00368">
    <property type="entry name" value="FADPNR"/>
</dbReference>
<evidence type="ECO:0000313" key="8">
    <source>
        <dbReference type="Proteomes" id="UP000556436"/>
    </source>
</evidence>
<reference evidence="7 8" key="1">
    <citation type="submission" date="2020-08" db="EMBL/GenBank/DDBJ databases">
        <title>Genomic Encyclopedia of Type Strains, Phase III (KMG-III): the genomes of soil and plant-associated and newly described type strains.</title>
        <authorList>
            <person name="Whitman W."/>
        </authorList>
    </citation>
    <scope>NUCLEOTIDE SEQUENCE [LARGE SCALE GENOMIC DNA]</scope>
    <source>
        <strain evidence="7 8">CECT 3265</strain>
    </source>
</reference>
<dbReference type="InterPro" id="IPR051169">
    <property type="entry name" value="NADH-Q_oxidoreductase"/>
</dbReference>
<dbReference type="AlphaFoldDB" id="A0A7W7PG72"/>
<evidence type="ECO:0000256" key="2">
    <source>
        <dbReference type="ARBA" id="ARBA00005272"/>
    </source>
</evidence>
<gene>
    <name evidence="7" type="ORF">FHS38_005762</name>
</gene>
<evidence type="ECO:0000256" key="5">
    <source>
        <dbReference type="ARBA" id="ARBA00023002"/>
    </source>
</evidence>
<proteinExistence type="inferred from homology"/>
<protein>
    <submittedName>
        <fullName evidence="7">NADH dehydrogenase FAD-containing subunit</fullName>
    </submittedName>
</protein>
<dbReference type="Pfam" id="PF07992">
    <property type="entry name" value="Pyr_redox_2"/>
    <property type="match status" value="1"/>
</dbReference>
<dbReference type="InterPro" id="IPR036188">
    <property type="entry name" value="FAD/NAD-bd_sf"/>
</dbReference>